<dbReference type="EMBL" id="KT995480">
    <property type="protein sequence ID" value="ALO79633.1"/>
    <property type="molecule type" value="Genomic_DNA"/>
</dbReference>
<keyword evidence="2" id="KW-1185">Reference proteome</keyword>
<sequence>MEKYTFGFKENWRDFLDLAERTVSKEYWWGDLYFLYHEDDGEDAYAFASTGELDEWLEKMFWDGCHYESSDLETSMDEFKIWKLIRESDVKKFTSLYKDAKRTSLVVEGETYYRTPVSICVEQTILVSTSSY</sequence>
<proteinExistence type="predicted"/>
<dbReference type="Proteomes" id="UP000225963">
    <property type="component" value="Segment"/>
</dbReference>
<reference evidence="2" key="1">
    <citation type="submission" date="2015-11" db="EMBL/GenBank/DDBJ databases">
        <authorList>
            <person name="Sharaf A."/>
            <person name="Marie M.E."/>
            <person name="Esson H."/>
            <person name="El-Afifi I.S."/>
            <person name="Hammad M.A."/>
        </authorList>
    </citation>
    <scope>NUCLEOTIDE SEQUENCE [LARGE SCALE GENOMIC DNA]</scope>
</reference>
<name>A0A0S2MUR2_9CAUD</name>
<organism evidence="1 2">
    <name type="scientific">Bacillus phage BM15</name>
    <dbReference type="NCBI Taxonomy" id="1755680"/>
    <lineage>
        <taxon>Viruses</taxon>
        <taxon>Duplodnaviria</taxon>
        <taxon>Heunggongvirae</taxon>
        <taxon>Uroviricota</taxon>
        <taxon>Caudoviricetes</taxon>
        <taxon>Herelleviridae</taxon>
        <taxon>Bastillevirinae</taxon>
        <taxon>Caeruleovirus</taxon>
        <taxon>Caeruleovirus BM15</taxon>
    </lineage>
</organism>
<dbReference type="OrthoDB" id="13444at10239"/>
<accession>A0A0S2MUR2</accession>
<evidence type="ECO:0000313" key="2">
    <source>
        <dbReference type="Proteomes" id="UP000225963"/>
    </source>
</evidence>
<evidence type="ECO:0000313" key="1">
    <source>
        <dbReference type="EMBL" id="ALO79633.1"/>
    </source>
</evidence>
<protein>
    <submittedName>
        <fullName evidence="1">Uncharacterized protein</fullName>
    </submittedName>
</protein>
<gene>
    <name evidence="1" type="ORF">BM10_229</name>
</gene>